<organism evidence="1">
    <name type="scientific">Rhodopseudomonas palustris (strain BisA53)</name>
    <dbReference type="NCBI Taxonomy" id="316055"/>
    <lineage>
        <taxon>Bacteria</taxon>
        <taxon>Pseudomonadati</taxon>
        <taxon>Pseudomonadota</taxon>
        <taxon>Alphaproteobacteria</taxon>
        <taxon>Hyphomicrobiales</taxon>
        <taxon>Nitrobacteraceae</taxon>
        <taxon>Rhodopseudomonas</taxon>
    </lineage>
</organism>
<dbReference type="EMBL" id="CP000463">
    <property type="protein sequence ID" value="ABJ06377.1"/>
    <property type="molecule type" value="Genomic_DNA"/>
</dbReference>
<name>Q07NV7_RHOP5</name>
<dbReference type="KEGG" id="rpe:RPE_2438"/>
<sequence>MLRLGRPIAPRFKWSVLSPEDDAKIRAAFGRFGGTQAARNEVRDVISKIHNMRTRHWIFCDCNLSDSTPAMYTRNEDHVVRHHKSPPHSEYCDFYVQPIEQIRINQSYVCHPPDVAYDFLQDRRPSAENRLPHNEKVTASQRRQPLARLLFSVLDESGIHTVNCSFPPPTLTEQFERIRLAAAKIQLTSSGIRLGRVLATNSSSTSRMISDIERPALRWPEHVVRHGILIDRVAAVETDHIMFLGGGRLRLTGRCSIFGETLDSSGSGMSSTRPPYLAACVIIVVGGIVRVARCYLHPMRSNARLCLVDSNYERSTWTQIDRIIDASGHNELFISKPLHDIWPQFAHDDTFNVEDDLSVKTAARPVLIPDFIIRYPRMRRVAVVETMGYADPAYRQRKRRTHALMIEALKAQEPNNDVRIIEHDFDSNAVRQQENDEAFSLRLQRFLFSPE</sequence>
<dbReference type="eggNOG" id="ENOG5032Z1R">
    <property type="taxonomic scope" value="Bacteria"/>
</dbReference>
<proteinExistence type="predicted"/>
<evidence type="ECO:0000313" key="1">
    <source>
        <dbReference type="EMBL" id="ABJ06377.1"/>
    </source>
</evidence>
<gene>
    <name evidence="1" type="ordered locus">RPE_2438</name>
</gene>
<dbReference type="HOGENOM" id="CLU_606736_0_0_5"/>
<accession>Q07NV7</accession>
<dbReference type="AlphaFoldDB" id="Q07NV7"/>
<reference evidence="1" key="1">
    <citation type="submission" date="2006-09" db="EMBL/GenBank/DDBJ databases">
        <title>Complete sequence of Rhodopseudomonas palustris BisA53.</title>
        <authorList>
            <consortium name="US DOE Joint Genome Institute"/>
            <person name="Copeland A."/>
            <person name="Lucas S."/>
            <person name="Lapidus A."/>
            <person name="Barry K."/>
            <person name="Detter J.C."/>
            <person name="Glavina del Rio T."/>
            <person name="Hammon N."/>
            <person name="Israni S."/>
            <person name="Dalin E."/>
            <person name="Tice H."/>
            <person name="Pitluck S."/>
            <person name="Chain P."/>
            <person name="Malfatti S."/>
            <person name="Shin M."/>
            <person name="Vergez L."/>
            <person name="Schmutz J."/>
            <person name="Larimer F."/>
            <person name="Land M."/>
            <person name="Hauser L."/>
            <person name="Pelletier D.A."/>
            <person name="Kyrpides N."/>
            <person name="Kim E."/>
            <person name="Harwood C.S."/>
            <person name="Oda Y."/>
            <person name="Richardson P."/>
        </authorList>
    </citation>
    <scope>NUCLEOTIDE SEQUENCE [LARGE SCALE GENOMIC DNA]</scope>
    <source>
        <strain evidence="1">BisA53</strain>
    </source>
</reference>
<protein>
    <submittedName>
        <fullName evidence="1">Uncharacterized protein</fullName>
    </submittedName>
</protein>